<dbReference type="InterPro" id="IPR035901">
    <property type="entry name" value="GIY-YIG_endonuc_sf"/>
</dbReference>
<dbReference type="SUPFAM" id="SSF82771">
    <property type="entry name" value="GIY-YIG endonuclease"/>
    <property type="match status" value="1"/>
</dbReference>
<keyword evidence="3" id="KW-0255">Endonuclease</keyword>
<comment type="caution">
    <text evidence="3">The sequence shown here is derived from an EMBL/GenBank/DDBJ whole genome shotgun (WGS) entry which is preliminary data.</text>
</comment>
<name>A0A4R6YBT1_9BURK</name>
<evidence type="ECO:0000313" key="3">
    <source>
        <dbReference type="EMBL" id="TDR33103.1"/>
    </source>
</evidence>
<dbReference type="Proteomes" id="UP000294480">
    <property type="component" value="Unassembled WGS sequence"/>
</dbReference>
<dbReference type="PANTHER" id="PTHR34477">
    <property type="entry name" value="UPF0213 PROTEIN YHBQ"/>
    <property type="match status" value="1"/>
</dbReference>
<organism evidence="3 4">
    <name type="scientific">Hydromonas duriensis</name>
    <dbReference type="NCBI Taxonomy" id="1527608"/>
    <lineage>
        <taxon>Bacteria</taxon>
        <taxon>Pseudomonadati</taxon>
        <taxon>Pseudomonadota</taxon>
        <taxon>Betaproteobacteria</taxon>
        <taxon>Burkholderiales</taxon>
        <taxon>Burkholderiaceae</taxon>
        <taxon>Hydromonas</taxon>
    </lineage>
</organism>
<gene>
    <name evidence="3" type="ORF">DFR44_101153</name>
</gene>
<dbReference type="RefSeq" id="WP_133618788.1">
    <property type="nucleotide sequence ID" value="NZ_SNZE01000001.1"/>
</dbReference>
<sequence>MAYVYLMSNTHNTVLYIGVTNDLTRRVAEHKAKIQKGFTEKYNVDKLVYFESTNAMIDAITREKQLKNWKRAWKNDLIETTNPNWLDLADSIGVTQEYIDAVKTHYASYGTNPASRRT</sequence>
<dbReference type="AlphaFoldDB" id="A0A4R6YBT1"/>
<dbReference type="EMBL" id="SNZE01000001">
    <property type="protein sequence ID" value="TDR33103.1"/>
    <property type="molecule type" value="Genomic_DNA"/>
</dbReference>
<protein>
    <submittedName>
        <fullName evidence="3">Putative endonuclease</fullName>
    </submittedName>
</protein>
<dbReference type="PROSITE" id="PS50164">
    <property type="entry name" value="GIY_YIG"/>
    <property type="match status" value="1"/>
</dbReference>
<dbReference type="InterPro" id="IPR000305">
    <property type="entry name" value="GIY-YIG_endonuc"/>
</dbReference>
<dbReference type="OrthoDB" id="9807770at2"/>
<dbReference type="Gene3D" id="3.40.1440.10">
    <property type="entry name" value="GIY-YIG endonuclease"/>
    <property type="match status" value="1"/>
</dbReference>
<evidence type="ECO:0000313" key="4">
    <source>
        <dbReference type="Proteomes" id="UP000294480"/>
    </source>
</evidence>
<keyword evidence="4" id="KW-1185">Reference proteome</keyword>
<dbReference type="Pfam" id="PF01541">
    <property type="entry name" value="GIY-YIG"/>
    <property type="match status" value="1"/>
</dbReference>
<keyword evidence="3" id="KW-0378">Hydrolase</keyword>
<dbReference type="PANTHER" id="PTHR34477:SF5">
    <property type="entry name" value="BSL5627 PROTEIN"/>
    <property type="match status" value="1"/>
</dbReference>
<dbReference type="CDD" id="cd10448">
    <property type="entry name" value="GIY-YIG_unchar_3"/>
    <property type="match status" value="1"/>
</dbReference>
<proteinExistence type="inferred from homology"/>
<reference evidence="3 4" key="1">
    <citation type="submission" date="2019-03" db="EMBL/GenBank/DDBJ databases">
        <title>Genomic Encyclopedia of Type Strains, Phase IV (KMG-IV): sequencing the most valuable type-strain genomes for metagenomic binning, comparative biology and taxonomic classification.</title>
        <authorList>
            <person name="Goeker M."/>
        </authorList>
    </citation>
    <scope>NUCLEOTIDE SEQUENCE [LARGE SCALE GENOMIC DNA]</scope>
    <source>
        <strain evidence="3 4">DSM 102852</strain>
    </source>
</reference>
<feature type="domain" description="GIY-YIG" evidence="2">
    <location>
        <begin position="1"/>
        <end position="76"/>
    </location>
</feature>
<dbReference type="GO" id="GO:0004519">
    <property type="term" value="F:endonuclease activity"/>
    <property type="evidence" value="ECO:0007669"/>
    <property type="project" value="UniProtKB-KW"/>
</dbReference>
<dbReference type="InterPro" id="IPR050190">
    <property type="entry name" value="UPF0213_domain"/>
</dbReference>
<keyword evidence="3" id="KW-0540">Nuclease</keyword>
<comment type="similarity">
    <text evidence="1">Belongs to the UPF0213 family.</text>
</comment>
<evidence type="ECO:0000259" key="2">
    <source>
        <dbReference type="PROSITE" id="PS50164"/>
    </source>
</evidence>
<evidence type="ECO:0000256" key="1">
    <source>
        <dbReference type="ARBA" id="ARBA00007435"/>
    </source>
</evidence>
<accession>A0A4R6YBT1</accession>
<dbReference type="SMART" id="SM00465">
    <property type="entry name" value="GIYc"/>
    <property type="match status" value="1"/>
</dbReference>